<evidence type="ECO:0000256" key="1">
    <source>
        <dbReference type="ARBA" id="ARBA00001966"/>
    </source>
</evidence>
<dbReference type="Pfam" id="PF13370">
    <property type="entry name" value="Fer4_13"/>
    <property type="match status" value="1"/>
</dbReference>
<dbReference type="AlphaFoldDB" id="A0A1J0A6C3"/>
<keyword evidence="4" id="KW-1185">Reference proteome</keyword>
<dbReference type="InterPro" id="IPR052395">
    <property type="entry name" value="ET_Ferredoxin"/>
</dbReference>
<accession>A0A1J0A6C3</accession>
<dbReference type="Gene3D" id="3.30.70.20">
    <property type="match status" value="1"/>
</dbReference>
<evidence type="ECO:0000313" key="4">
    <source>
        <dbReference type="Proteomes" id="UP000191200"/>
    </source>
</evidence>
<evidence type="ECO:0000313" key="3">
    <source>
        <dbReference type="EMBL" id="APB31457.1"/>
    </source>
</evidence>
<dbReference type="OrthoDB" id="9801085at2"/>
<dbReference type="RefSeq" id="WP_071457051.1">
    <property type="nucleotide sequence ID" value="NZ_CP017267.1"/>
</dbReference>
<evidence type="ECO:0000259" key="2">
    <source>
        <dbReference type="PROSITE" id="PS51379"/>
    </source>
</evidence>
<name>A0A1J0A6C3_9ENTE</name>
<dbReference type="KEGG" id="vte:BHY08_06210"/>
<dbReference type="PANTHER" id="PTHR39163">
    <property type="entry name" value="FERREDOXIN"/>
    <property type="match status" value="1"/>
</dbReference>
<dbReference type="PANTHER" id="PTHR39163:SF1">
    <property type="entry name" value="FERREDOXIN"/>
    <property type="match status" value="1"/>
</dbReference>
<dbReference type="STRING" id="519472.BHY08_06210"/>
<protein>
    <submittedName>
        <fullName evidence="3">Ferredoxin</fullName>
    </submittedName>
</protein>
<gene>
    <name evidence="3" type="ORF">BHY08_06210</name>
</gene>
<dbReference type="PROSITE" id="PS51379">
    <property type="entry name" value="4FE4S_FER_2"/>
    <property type="match status" value="1"/>
</dbReference>
<dbReference type="SUPFAM" id="SSF54862">
    <property type="entry name" value="4Fe-4S ferredoxins"/>
    <property type="match status" value="1"/>
</dbReference>
<proteinExistence type="predicted"/>
<sequence>MLCKIIPEKCIACGLCQIKAPELFDYHDNGLVKFKDSNTLEEHFSEPIADTLLEAYQKCPTRAIELKK</sequence>
<organism evidence="3 4">
    <name type="scientific">Vagococcus teuberi</name>
    <dbReference type="NCBI Taxonomy" id="519472"/>
    <lineage>
        <taxon>Bacteria</taxon>
        <taxon>Bacillati</taxon>
        <taxon>Bacillota</taxon>
        <taxon>Bacilli</taxon>
        <taxon>Lactobacillales</taxon>
        <taxon>Enterococcaceae</taxon>
        <taxon>Vagococcus</taxon>
    </lineage>
</organism>
<reference evidence="3 4" key="1">
    <citation type="submission" date="2016-09" db="EMBL/GenBank/DDBJ databases">
        <title>Vagococcus teuberi sp. nov., isolated from the Malian artisanal sour milk fene.</title>
        <authorList>
            <person name="Wullschleger S."/>
            <person name="Seifert C."/>
            <person name="Baumgartner S."/>
            <person name="Lacroix C."/>
            <person name="Bonfoh B."/>
            <person name="Stevens M.J."/>
            <person name="Meile L."/>
        </authorList>
    </citation>
    <scope>NUCLEOTIDE SEQUENCE [LARGE SCALE GENOMIC DNA]</scope>
    <source>
        <strain evidence="3 4">DSM 21459</strain>
    </source>
</reference>
<dbReference type="InterPro" id="IPR017896">
    <property type="entry name" value="4Fe4S_Fe-S-bd"/>
</dbReference>
<feature type="domain" description="4Fe-4S ferredoxin-type" evidence="2">
    <location>
        <begin position="1"/>
        <end position="29"/>
    </location>
</feature>
<dbReference type="Proteomes" id="UP000191200">
    <property type="component" value="Chromosome"/>
</dbReference>
<comment type="cofactor">
    <cofactor evidence="1">
        <name>[4Fe-4S] cluster</name>
        <dbReference type="ChEBI" id="CHEBI:49883"/>
    </cofactor>
</comment>
<dbReference type="EMBL" id="CP017267">
    <property type="protein sequence ID" value="APB31457.1"/>
    <property type="molecule type" value="Genomic_DNA"/>
</dbReference>